<dbReference type="GO" id="GO:0005829">
    <property type="term" value="C:cytosol"/>
    <property type="evidence" value="ECO:0007669"/>
    <property type="project" value="TreeGrafter"/>
</dbReference>
<dbReference type="FunFam" id="3.40.50.980:FF:000002">
    <property type="entry name" value="Enterobactin synthetase component F"/>
    <property type="match status" value="1"/>
</dbReference>
<dbReference type="InterPro" id="IPR009081">
    <property type="entry name" value="PP-bd_ACP"/>
</dbReference>
<dbReference type="PROSITE" id="PS00455">
    <property type="entry name" value="AMP_BINDING"/>
    <property type="match status" value="4"/>
</dbReference>
<dbReference type="FunFam" id="3.40.50.980:FF:000001">
    <property type="entry name" value="Non-ribosomal peptide synthetase"/>
    <property type="match status" value="3"/>
</dbReference>
<keyword evidence="3" id="KW-0596">Phosphopantetheine</keyword>
<dbReference type="FunFam" id="1.10.1200.10:FF:000005">
    <property type="entry name" value="Nonribosomal peptide synthetase 1"/>
    <property type="match status" value="1"/>
</dbReference>
<organism evidence="9 10">
    <name type="scientific">Streptomyces buecherae</name>
    <dbReference type="NCBI Taxonomy" id="2763006"/>
    <lineage>
        <taxon>Bacteria</taxon>
        <taxon>Bacillati</taxon>
        <taxon>Actinomycetota</taxon>
        <taxon>Actinomycetes</taxon>
        <taxon>Kitasatosporales</taxon>
        <taxon>Streptomycetaceae</taxon>
        <taxon>Streptomyces</taxon>
    </lineage>
</organism>
<dbReference type="FunFam" id="3.30.300.30:FF:000010">
    <property type="entry name" value="Enterobactin synthetase component F"/>
    <property type="match status" value="3"/>
</dbReference>
<dbReference type="InterPro" id="IPR000873">
    <property type="entry name" value="AMP-dep_synth/lig_dom"/>
</dbReference>
<evidence type="ECO:0000256" key="3">
    <source>
        <dbReference type="ARBA" id="ARBA00022450"/>
    </source>
</evidence>
<dbReference type="GO" id="GO:0031177">
    <property type="term" value="F:phosphopantetheine binding"/>
    <property type="evidence" value="ECO:0007669"/>
    <property type="project" value="InterPro"/>
</dbReference>
<dbReference type="Gene3D" id="3.40.50.12780">
    <property type="entry name" value="N-terminal domain of ligase-like"/>
    <property type="match status" value="2"/>
</dbReference>
<dbReference type="InterPro" id="IPR045851">
    <property type="entry name" value="AMP-bd_C_sf"/>
</dbReference>
<dbReference type="NCBIfam" id="TIGR01720">
    <property type="entry name" value="NRPS-para261"/>
    <property type="match status" value="2"/>
</dbReference>
<feature type="region of interest" description="Disordered" evidence="7">
    <location>
        <begin position="4029"/>
        <end position="4061"/>
    </location>
</feature>
<feature type="domain" description="Carrier" evidence="8">
    <location>
        <begin position="989"/>
        <end position="1063"/>
    </location>
</feature>
<dbReference type="SUPFAM" id="SSF56801">
    <property type="entry name" value="Acetyl-CoA synthetase-like"/>
    <property type="match status" value="4"/>
</dbReference>
<dbReference type="SUPFAM" id="SSF52777">
    <property type="entry name" value="CoA-dependent acyltransferases"/>
    <property type="match status" value="14"/>
</dbReference>
<evidence type="ECO:0000313" key="9">
    <source>
        <dbReference type="EMBL" id="QKW53651.1"/>
    </source>
</evidence>
<evidence type="ECO:0000256" key="1">
    <source>
        <dbReference type="ARBA" id="ARBA00001957"/>
    </source>
</evidence>
<dbReference type="InterPro" id="IPR020806">
    <property type="entry name" value="PKS_PP-bd"/>
</dbReference>
<dbReference type="Pfam" id="PF00668">
    <property type="entry name" value="Condensation"/>
    <property type="match status" value="7"/>
</dbReference>
<evidence type="ECO:0000256" key="7">
    <source>
        <dbReference type="SAM" id="MobiDB-lite"/>
    </source>
</evidence>
<keyword evidence="6" id="KW-0045">Antibiotic biosynthesis</keyword>
<comment type="similarity">
    <text evidence="2">Belongs to the ATP-dependent AMP-binding enzyme family.</text>
</comment>
<dbReference type="FunFam" id="3.40.50.12780:FF:000012">
    <property type="entry name" value="Non-ribosomal peptide synthetase"/>
    <property type="match status" value="3"/>
</dbReference>
<dbReference type="Pfam" id="PF00501">
    <property type="entry name" value="AMP-binding"/>
    <property type="match status" value="4"/>
</dbReference>
<dbReference type="NCBIfam" id="TIGR01733">
    <property type="entry name" value="AA-adenyl-dom"/>
    <property type="match status" value="4"/>
</dbReference>
<dbReference type="GO" id="GO:0043041">
    <property type="term" value="P:amino acid activation for nonribosomal peptide biosynthetic process"/>
    <property type="evidence" value="ECO:0007669"/>
    <property type="project" value="TreeGrafter"/>
</dbReference>
<dbReference type="Gene3D" id="2.30.38.10">
    <property type="entry name" value="Luciferase, Domain 3"/>
    <property type="match status" value="2"/>
</dbReference>
<keyword evidence="4" id="KW-0597">Phosphoprotein</keyword>
<gene>
    <name evidence="9" type="ORF">HUT08_33515</name>
</gene>
<dbReference type="GO" id="GO:0008610">
    <property type="term" value="P:lipid biosynthetic process"/>
    <property type="evidence" value="ECO:0007669"/>
    <property type="project" value="UniProtKB-ARBA"/>
</dbReference>
<dbReference type="NCBIfam" id="NF003417">
    <property type="entry name" value="PRK04813.1"/>
    <property type="match status" value="4"/>
</dbReference>
<feature type="compositionally biased region" description="Low complexity" evidence="7">
    <location>
        <begin position="4043"/>
        <end position="4055"/>
    </location>
</feature>
<dbReference type="InterPro" id="IPR010071">
    <property type="entry name" value="AA_adenyl_dom"/>
</dbReference>
<evidence type="ECO:0000256" key="4">
    <source>
        <dbReference type="ARBA" id="ARBA00022553"/>
    </source>
</evidence>
<keyword evidence="10" id="KW-1185">Reference proteome</keyword>
<dbReference type="Proteomes" id="UP000509303">
    <property type="component" value="Chromosome"/>
</dbReference>
<dbReference type="Gene3D" id="3.30.559.30">
    <property type="entry name" value="Nonribosomal peptide synthetase, condensation domain"/>
    <property type="match status" value="7"/>
</dbReference>
<name>A0A7H8NGQ9_9ACTN</name>
<dbReference type="GO" id="GO:0072330">
    <property type="term" value="P:monocarboxylic acid biosynthetic process"/>
    <property type="evidence" value="ECO:0007669"/>
    <property type="project" value="UniProtKB-ARBA"/>
</dbReference>
<dbReference type="PANTHER" id="PTHR45527">
    <property type="entry name" value="NONRIBOSOMAL PEPTIDE SYNTHETASE"/>
    <property type="match status" value="1"/>
</dbReference>
<accession>A0A7H8NGQ9</accession>
<dbReference type="InterPro" id="IPR036736">
    <property type="entry name" value="ACP-like_sf"/>
</dbReference>
<dbReference type="EMBL" id="CP054929">
    <property type="protein sequence ID" value="QKW53651.1"/>
    <property type="molecule type" value="Genomic_DNA"/>
</dbReference>
<evidence type="ECO:0000259" key="8">
    <source>
        <dbReference type="PROSITE" id="PS50075"/>
    </source>
</evidence>
<dbReference type="PROSITE" id="PS50075">
    <property type="entry name" value="CARRIER"/>
    <property type="match status" value="4"/>
</dbReference>
<dbReference type="Pfam" id="PF00550">
    <property type="entry name" value="PP-binding"/>
    <property type="match status" value="4"/>
</dbReference>
<feature type="compositionally biased region" description="Low complexity" evidence="7">
    <location>
        <begin position="5655"/>
        <end position="5676"/>
    </location>
</feature>
<dbReference type="CDD" id="cd19543">
    <property type="entry name" value="DCL_NRPS"/>
    <property type="match status" value="1"/>
</dbReference>
<feature type="domain" description="Carrier" evidence="8">
    <location>
        <begin position="2501"/>
        <end position="2576"/>
    </location>
</feature>
<dbReference type="CDD" id="cd19540">
    <property type="entry name" value="LCL_NRPS-like"/>
    <property type="match status" value="1"/>
</dbReference>
<feature type="compositionally biased region" description="Low complexity" evidence="7">
    <location>
        <begin position="363"/>
        <end position="379"/>
    </location>
</feature>
<dbReference type="Gene3D" id="1.10.1200.10">
    <property type="entry name" value="ACP-like"/>
    <property type="match status" value="4"/>
</dbReference>
<dbReference type="FunFam" id="2.30.38.10:FF:000001">
    <property type="entry name" value="Non-ribosomal peptide synthetase PvdI"/>
    <property type="match status" value="3"/>
</dbReference>
<evidence type="ECO:0000256" key="2">
    <source>
        <dbReference type="ARBA" id="ARBA00006432"/>
    </source>
</evidence>
<dbReference type="GO" id="GO:0044550">
    <property type="term" value="P:secondary metabolite biosynthetic process"/>
    <property type="evidence" value="ECO:0007669"/>
    <property type="project" value="UniProtKB-ARBA"/>
</dbReference>
<dbReference type="InterPro" id="IPR042099">
    <property type="entry name" value="ANL_N_sf"/>
</dbReference>
<dbReference type="CDD" id="cd17646">
    <property type="entry name" value="A_NRPS_AB3403-like"/>
    <property type="match status" value="1"/>
</dbReference>
<dbReference type="Gene3D" id="3.30.300.30">
    <property type="match status" value="4"/>
</dbReference>
<feature type="domain" description="Carrier" evidence="8">
    <location>
        <begin position="5172"/>
        <end position="5246"/>
    </location>
</feature>
<dbReference type="InterPro" id="IPR020845">
    <property type="entry name" value="AMP-binding_CS"/>
</dbReference>
<dbReference type="Gene3D" id="3.40.50.980">
    <property type="match status" value="4"/>
</dbReference>
<dbReference type="Pfam" id="PF13193">
    <property type="entry name" value="AMP-binding_C"/>
    <property type="match status" value="4"/>
</dbReference>
<feature type="domain" description="Carrier" evidence="8">
    <location>
        <begin position="3583"/>
        <end position="3657"/>
    </location>
</feature>
<dbReference type="GO" id="GO:0017000">
    <property type="term" value="P:antibiotic biosynthetic process"/>
    <property type="evidence" value="ECO:0007669"/>
    <property type="project" value="UniProtKB-KW"/>
</dbReference>
<evidence type="ECO:0000313" key="10">
    <source>
        <dbReference type="Proteomes" id="UP000509303"/>
    </source>
</evidence>
<dbReference type="InterPro" id="IPR023213">
    <property type="entry name" value="CAT-like_dom_sf"/>
</dbReference>
<proteinExistence type="inferred from homology"/>
<dbReference type="Gene3D" id="3.30.559.10">
    <property type="entry name" value="Chloramphenicol acetyltransferase-like domain"/>
    <property type="match status" value="7"/>
</dbReference>
<evidence type="ECO:0000256" key="6">
    <source>
        <dbReference type="ARBA" id="ARBA00023194"/>
    </source>
</evidence>
<feature type="region of interest" description="Disordered" evidence="7">
    <location>
        <begin position="363"/>
        <end position="387"/>
    </location>
</feature>
<dbReference type="FunFam" id="1.10.1200.10:FF:000016">
    <property type="entry name" value="Non-ribosomal peptide synthase"/>
    <property type="match status" value="1"/>
</dbReference>
<dbReference type="InterPro" id="IPR025110">
    <property type="entry name" value="AMP-bd_C"/>
</dbReference>
<dbReference type="InterPro" id="IPR010060">
    <property type="entry name" value="NRPS_synth"/>
</dbReference>
<dbReference type="InterPro" id="IPR006162">
    <property type="entry name" value="Ppantetheine_attach_site"/>
</dbReference>
<dbReference type="PROSITE" id="PS00012">
    <property type="entry name" value="PHOSPHOPANTETHEINE"/>
    <property type="match status" value="4"/>
</dbReference>
<dbReference type="InterPro" id="IPR001242">
    <property type="entry name" value="Condensation_dom"/>
</dbReference>
<reference evidence="9 10" key="1">
    <citation type="submission" date="2020-06" db="EMBL/GenBank/DDBJ databases">
        <title>Genome mining for natural products.</title>
        <authorList>
            <person name="Zhang B."/>
            <person name="Shi J."/>
            <person name="Ge H."/>
        </authorList>
    </citation>
    <scope>NUCLEOTIDE SEQUENCE [LARGE SCALE GENOMIC DNA]</scope>
    <source>
        <strain evidence="9 10">NA00687</strain>
    </source>
</reference>
<feature type="region of interest" description="Disordered" evidence="7">
    <location>
        <begin position="5653"/>
        <end position="5699"/>
    </location>
</feature>
<evidence type="ECO:0000256" key="5">
    <source>
        <dbReference type="ARBA" id="ARBA00022737"/>
    </source>
</evidence>
<dbReference type="CDD" id="cd05930">
    <property type="entry name" value="A_NRPS"/>
    <property type="match status" value="2"/>
</dbReference>
<feature type="region of interest" description="Disordered" evidence="7">
    <location>
        <begin position="2128"/>
        <end position="2148"/>
    </location>
</feature>
<dbReference type="PANTHER" id="PTHR45527:SF1">
    <property type="entry name" value="FATTY ACID SYNTHASE"/>
    <property type="match status" value="1"/>
</dbReference>
<comment type="cofactor">
    <cofactor evidence="1">
        <name>pantetheine 4'-phosphate</name>
        <dbReference type="ChEBI" id="CHEBI:47942"/>
    </cofactor>
</comment>
<keyword evidence="5" id="KW-0677">Repeat</keyword>
<protein>
    <submittedName>
        <fullName evidence="9">Amino acid adenylation domain-containing protein</fullName>
    </submittedName>
</protein>
<sequence>MSRASSGLLDILPLSPLQKGLYFLSSYDESALDVYTVQLGFDLDGELDTGRLRAAAGALLTRHPNLKAAFRQRRNGEPVALIPAQAELPWQEADLSALPEAARRERLARITDADRRARFDLGSPPLIRCTAVRLGPTRHRLLLTHHHLLLDGWSTAKVIQELFALYAADGDPSALPPVRPYRDYLAWAAARDAEADERAWRAGLAGLDGPTLIAPGAAEQPPAEPGSVAVELDPDLAAALTAAARRLDVTVPTAVQALWALVLADLTGRQDVVFGSTVSGRPAELPGVESIVGLFINTVPIRVRLRYEETLAALIGRLQSEQAALLPHHHLGLGDIQRVGGVGPLFDTLAVFENYLVEGTEDAAGAEGTAGTETTANTGDPDPTAGDGAVFAGVRVSAVTGQDATHYPLTLVAAPTAAGGLGLTLRYRCDALSRQEVRVIAERLRRTVRQFTADPDRRLAQLDPLTPAERQQVTRAWNSDVTPVVPRTLPELFQRWAHEVPERPAVADGAVELTYRELNERANRLAHQLVRLGVGPERPVGVALPRGADVHVAQLAVGKAGGVYLPLNPDYPAERLRALVDDARPHLILAAPGVTADPWARGTPVVRLADLPQDGPAHDLTDADRLAPLRLENAAYVIYTSGSTGAPKGVLVAHRPLVDLVAWARARFGTAPGDRVTQFASPSFDVTFCELANSLFAGATLVVVDEEERAGAPLADFLVRARITLAVIPPTVVASLPTEATLPADMTLIVGTEALPAEVVRTWARRHRLFNAYGPTEAVVNSATWLVPASWDGGPIPIGPPDVNKRAYVLDAALRPVAPGVLGELYVAGPGLARGYVGRPGTTAERFVACPFGPAGTRMYRTGDLARWNAAGELEYAGRTDHQIKIRGFRVEPAEIEALLTDHPAVARAVVIARADAAGTKRLVAYVVFEAGASAPASELTAWVADALPEYLVPAAFVALDTLPVTAANKIDRTALPAPDLTPASEGTAPRTERERVLADLFAEILGLAEVGVHDSFFALGGDSISSIQLVGAAGRAGIRLRPRDVFERRTVAALAAVEQRPAEPAPATVPATGSAPLTPILRWLVKRGGPIADYHQSTVLRTPAGTRLDHLVAGLGQVVDHHDALRATLTRTALEIPAPGTLDPAGLVARVDAAELPPEAHAEALRAHAAEAARALDPFGGTMLRLVWLDAGPRRPGLLAVLVHHAVVDGVSWRVLTEDLAAAFGAAAADGRTATLPPVGTSLRAWATGLAEEAASERRGAELAHWRALADGDPLRISPLPLDPATDTLDTSRTVAVELPRATTQSLLTEVADAFHTGPDAVLLTALALALAAWRGQPRPVLVDIEGHGRVEEAVSGAELSRTVGWFTSVHPVRLDLTGLDPAAPDHPGAALKRVKEQVRAAPDSGIGHGLLRHLRPDPEGRLAALPTATVGYNYLGRFGAGGDAERDWAPAALTGSLGGGADGRLPASHTLQLNASTLDGPEGPRLQAAFTFPARLLPADEVERLAQHWLAALEAIAAAGTRPGVGGHSPGDFPLVTVGQAEIETIEAETGALAELLPLSPLQQGLFFLSSFDADGAGPDVYTTQLTLEVEGEVDPARMRAAADALLARHPNLRAAFRARPDAEPLQVIPERVRMPWREVCLDDGAAPDDGALPGAPAAARSDVIPEAVRARARQVLIEERQRRFALDVPPLTRLTLVRLGERTHLLSLTSHHLLLDGWSGPLLIRDLLGLYHGTPEPAPRPYRDYLLWLADRDRAATADAWRATLADIDGPTLLVPATSAAPASVPSRVEVDLPADLAARITAFARAEGVTTNAVLQAAWAVLLGWLTGRPDVVFGVTVSGRPADLDGADRMIGLFINTLPTRVALAPGQRLAEVVHAVRDQQARMMDHQYESLAELQRASGHRELFDTLLLFENYPVDSEQLRATERRAGLAVTGAQGHDATHYPLVLVALPGTDRLGLAIDHRPELLPRERAQAIGAYLVDVLDHVVARPETPVAALRPAADQRGLRGPTEPIAPEGLADRFARQAAATPDATALIVGDQELTYRQLDRRADLIAARLLARGARPERLVAVSLPRSADLVATLVAVARTGAGYVPIDPEFPAERIAYLLGDVRPVLTVDAASPVLAPPEPDEAQAPDRRAPHRPDGVAYVIHTSGSTGRPKGVVVTHQNLGNLLEAMADLLDTGAGDRLLAVTTVGFDIAALELFVPLCTGATVILANRDEVTDPRRLARLAERTGATLMQATPSLWRAVVEAVPEALTGLRVLSGGEPLAPDLAATLAARGARLVNLYGPTETTVWSTAGDLTGDEAPHIGHPLRNTDLHVLDPWLRPAPAGTLGELYIGGAGLARGYLGRPALTAERFVASPFGPPGARLYRTGDLAAWRADGTLRVAGRVDHQVKIRGHRVEPGEIETALRAHPRVEDAVVIAVPDASGTQRLVAYVTGAPSGLAEFLADRLPAHLVPSLTVPLEKLPLTPGGKVDRAALPAPELAAAERTRAPRDPREAVLVGLFADLLGQPDAGPDDDFFALGGHSLLAMRLAGRVRSALGVDVAVRDVFDHPTPAALAEVVLPRGTRRAPLTAGERGEREPLSFAQQRLWFLHRLEGPSATYNLYFALRLTGDLGAGALRAAFADLVARHEPLRTVFPETPAPTQGAEPGGEPDGVPYQHVLDPAAGAEALGDLTSVPVSAERLDAELRADATAAIDITHEIPLRVRLLRLGDDHVLSVTLHHIAGDEWSMRPLIEDLRTAYAARRQGAAPAWQPLPVAYADYARWQREVLGSESDPESVLSRQADYWREALRGAPEELALPYDRPRPAVVDNRGGAVTFELTPRTHRALRALTAEAGASVFMAAQAALAALLSAHGAGTDIPIGTPVAGRGDAALDDLVGFFVNTLVLRTSVAGRPTFRELLHRVRDTDLSAFEHADLPFERLVDLLAPERSLARHPLFQVMLVFQNASGESTTLPGVEVTPLGADPGVSRFDLGFTLAERPGGQGIAGLLHFQSALFDEATARTLADRFAALVARLAEQPDTPLHRVPQLTADEHAQALASAAGTARELPARTLPALVATACANDPRATALVADDEDGGAHALSYAEFDAHVGRLAAVLRQRGVGPHTRVAIVLPRSLDLVVAVHATQRAGGAYVPVDPGYPADRVAHMLADSAPRVTLTDAAHAPGLPAACHPLALDAPETAAELATADPIAAPPAELTGDHPAYVIYTSGSTGRPKGVVVPHAAAVNRLLWMREEYAIGAGDRVLHKTPASFDVSVWELFLPLLAGGALVVLPDGAHRDPAMVAAAIERHRATVAHFVPAMLAAFATHLTDDGAAGAAPSTLRLVFASGEALPPAVAAATRHALPGAALHNLYGPTEAAVDVTAWPTGPADEGAVPIGLPVWNTRALVLDPWLRPLPTGVVGELYLGGDQLALGYLGRPALSAERFVADPYGPPGGRLYRTGDLVRRRADGALVFVGRADGQVKLRGLRVELGEIEAVLGEHPRVAACAAAVREDQPGQRYLAGYVVGPAGSAVDTDELLAHLARRLPDHMVPTALVVLDALPLGPSGKLDRRALPAPDLAGAATRTAPRDAREALLAELFATLLGMPEAGVEDSFFALGGDSILSIQLVARARKAGLVITPRDVFEHKTAAALARAATPVTGARALPRVAPTGRMPLTPIMRWALERADIGHLHQFTHLVAPPDADAASLTTALDWLLERHPMLRARLVPTDAENTEPALEVPPPGAVTGARVLTRVDASAVAPGELAALVAEHAARAVEELDPRAGVMLRAVWCDAGPGVPGRLLLVAHHLVVDGVSWRVLTPDLAAAHAAARAGHELPDAAAGGTSFRQWALGLATAARRPAVQAEAELWRSREAVPAPALGRRPLDPATDTADTRVHVERQLPTALTQALLTTVPATVHGAVPDVLLAALTLAMARWRALRGEADGGGRDVVAVEGHGREESAVPGAELSATVGWFTTWYPVVLDPAGADLDEALRGGHAARAVLARMKEQLRAPAENGIGYGLLRYPPRGAEATGDQPRDAEAGAGPALADAAPGRSTADTTPPVVFNYFGRFTGDGPTDPEHTAAWAPAPETLPTPSPGRGRLPVLFPLEINASTVDGPEGPVLGARWSCPAGILDQAELAELADLWVAALTGLAGHAGPATHTPSDFPLVRLTEREVAAFDERHPGLTDIWPLTPLQEGLVFLAGMADADAGTDGAADPYDAPVDVYTMQLALRLSGTIDASALREAAAELLARHDNLRTAFVSTAAGTPVQLVLDEVEPDWSVTDLSDLPADERDALLARITGADRARRFDPSAPPLLRLHLVRLSADRGVLVVTNHHLVLDGWSLPLIVQELFQLYATRASGAPRPPRRRPFRDFLAWLVAREAGEAEQAWRAALAGVSEPTLLAPADPARRPVLSRHLPYQLPDALDQALTGLARSSGVTLNTVVQFAWGVLVARLTGRDDVVFGATVSGRPPEIEDVETMAGLFINTLPVRLDLRPGGTVREALARLQDEQSALSAHQYLGLSAIQRVAGVGELFDTLVVFESYPVDADGLRRAEESGALAVTGGDSADATHYPLTLAVDPGNARLTLEYRPDLFTDADARTLLRRLTRVLETLTARPDERCARLEILDPAERTRITADWNATDHPYPDQTLPALLADRVRAAPEATALVCGDVSLTFAELNHRANQLAWELIDRGVGPEDVVALLLPRTVDPMIALLAAHKAGAAYLPIDPDYPAERIDYLLADATPRLLLTTTRIGAGRPEPAVPVLTLDTDAVRARLRARPGTDPTDADRVRPLHPLHPAYVIYTSGSTGAPKGVLISHRNVLNLFHSHRRALYEPTVAATGRAALRVGHAWSFSFDASWQPQLWLFHGHAVHILSEELQGDPEAMADYLRTHRVDFVELAPSVLAQVERAGLTEGGRCPLALLGVGGEAVPDAQWTRLRRLPDTRSVNLYGPTECTVDSLLARVEDSDRQVIGHPVDNARVYLLDAGLRPVPPGVSGELYIAGAGLARGYLGRPALTAQRFVADPFSRTGGRLYRTGDLARWTEDGAVEFLGRVDDQVKIRGFRVELGEIETAATGHPDVAQAVVVAREDAGVRRLVGYVVPRVGATADPARLRAHVAERLPAHLVPAAFVVVDALPMTAHGKLDRERLPAPDFGAAAVGREPEGDRERALCAAMAGVLGLPRIGADDDFFALGGDSIVAIQLVSRLRADTWRLSPRQVFLLRTPAALAEVLTGAARGAAEEESAGVGTAPSTPIVEWLRELGGPIGEYSQSTVLQVPAALGLTELTDAVQALLDRHHLLRARLVRHATEPASGAGERWEFDIPGPGTVRAADLVERIDVSDVAPGRELAHVMGEKLLGTVGELDPEAGRMARLVWFDAGPGRPGRLLMLLHHLVVDGVSWRVLHPDLRAAWEAARASGRATLDPVPTSFRTWSRALAEAATRPERERELPHWRETLAAASAPLAARPLDPARDTVRTLTHLSVELSPEHTGPLLTTAVRESGASVNELLLGALAVALAHWRERRGDARARSTVVAMEGHGREQDIAPGTDLSRTVGWFTSVYPVRLDAAGVDLAEALTGRGGGAKALREVVGRVGDQLATVADNGIGYGLLRYLNPRTGPELAALGTPEVQFNYLGRFAGSTPTASGARDTAGTDGTDGVAGIDGQPHGGPDGRGDWAPAPEAGVMGGGRDLDMPVGYLLDITASTVDGPDGPRLSAGWVWPRELLPEASVRELAQAWTTALRALSGLGDTAPDAGEGLA</sequence>
<dbReference type="SUPFAM" id="SSF47336">
    <property type="entry name" value="ACP-like"/>
    <property type="match status" value="4"/>
</dbReference>
<dbReference type="SMART" id="SM00823">
    <property type="entry name" value="PKS_PP"/>
    <property type="match status" value="4"/>
</dbReference>
<dbReference type="GO" id="GO:0003824">
    <property type="term" value="F:catalytic activity"/>
    <property type="evidence" value="ECO:0007669"/>
    <property type="project" value="InterPro"/>
</dbReference>
<dbReference type="RefSeq" id="WP_176165356.1">
    <property type="nucleotide sequence ID" value="NZ_CP054929.1"/>
</dbReference>